<reference evidence="6" key="1">
    <citation type="submission" date="2021-12" db="EMBL/GenBank/DDBJ databases">
        <title>Convergent genome expansion in fungi linked to evolution of root-endophyte symbiosis.</title>
        <authorList>
            <consortium name="DOE Joint Genome Institute"/>
            <person name="Ke Y.-H."/>
            <person name="Bonito G."/>
            <person name="Liao H.-L."/>
            <person name="Looney B."/>
            <person name="Rojas-Flechas A."/>
            <person name="Nash J."/>
            <person name="Hameed K."/>
            <person name="Schadt C."/>
            <person name="Martin F."/>
            <person name="Crous P.W."/>
            <person name="Miettinen O."/>
            <person name="Magnuson J.K."/>
            <person name="Labbe J."/>
            <person name="Jacobson D."/>
            <person name="Doktycz M.J."/>
            <person name="Veneault-Fourrey C."/>
            <person name="Kuo A."/>
            <person name="Mondo S."/>
            <person name="Calhoun S."/>
            <person name="Riley R."/>
            <person name="Ohm R."/>
            <person name="LaButti K."/>
            <person name="Andreopoulos B."/>
            <person name="Pangilinan J."/>
            <person name="Nolan M."/>
            <person name="Tritt A."/>
            <person name="Clum A."/>
            <person name="Lipzen A."/>
            <person name="Daum C."/>
            <person name="Barry K."/>
            <person name="Grigoriev I.V."/>
            <person name="Vilgalys R."/>
        </authorList>
    </citation>
    <scope>NUCLEOTIDE SEQUENCE</scope>
    <source>
        <strain evidence="6">PMI_201</strain>
    </source>
</reference>
<dbReference type="InterPro" id="IPR050628">
    <property type="entry name" value="SNF2_RAD54_helicase_TF"/>
</dbReference>
<dbReference type="SMART" id="SM00487">
    <property type="entry name" value="DEXDc"/>
    <property type="match status" value="1"/>
</dbReference>
<proteinExistence type="predicted"/>
<evidence type="ECO:0000256" key="1">
    <source>
        <dbReference type="ARBA" id="ARBA00022741"/>
    </source>
</evidence>
<dbReference type="PROSITE" id="PS51192">
    <property type="entry name" value="HELICASE_ATP_BIND_1"/>
    <property type="match status" value="1"/>
</dbReference>
<dbReference type="GO" id="GO:0006281">
    <property type="term" value="P:DNA repair"/>
    <property type="evidence" value="ECO:0007669"/>
    <property type="project" value="TreeGrafter"/>
</dbReference>
<dbReference type="CDD" id="cd18008">
    <property type="entry name" value="DEXDc_SHPRH-like"/>
    <property type="match status" value="1"/>
</dbReference>
<dbReference type="Pfam" id="PF00271">
    <property type="entry name" value="Helicase_C"/>
    <property type="match status" value="1"/>
</dbReference>
<dbReference type="GO" id="GO:0008094">
    <property type="term" value="F:ATP-dependent activity, acting on DNA"/>
    <property type="evidence" value="ECO:0007669"/>
    <property type="project" value="TreeGrafter"/>
</dbReference>
<keyword evidence="2" id="KW-0378">Hydrolase</keyword>
<comment type="caution">
    <text evidence="6">The sequence shown here is derived from an EMBL/GenBank/DDBJ whole genome shotgun (WGS) entry which is preliminary data.</text>
</comment>
<dbReference type="PROSITE" id="PS51194">
    <property type="entry name" value="HELICASE_CTER"/>
    <property type="match status" value="1"/>
</dbReference>
<evidence type="ECO:0000313" key="6">
    <source>
        <dbReference type="EMBL" id="KAH8690546.1"/>
    </source>
</evidence>
<dbReference type="EMBL" id="JAJTJA010000013">
    <property type="protein sequence ID" value="KAH8690546.1"/>
    <property type="molecule type" value="Genomic_DNA"/>
</dbReference>
<dbReference type="SUPFAM" id="SSF52540">
    <property type="entry name" value="P-loop containing nucleoside triphosphate hydrolases"/>
    <property type="match status" value="2"/>
</dbReference>
<evidence type="ECO:0000313" key="7">
    <source>
        <dbReference type="Proteomes" id="UP001201262"/>
    </source>
</evidence>
<accession>A0AAD4PTA8</accession>
<dbReference type="SMART" id="SM00490">
    <property type="entry name" value="HELICc"/>
    <property type="match status" value="1"/>
</dbReference>
<dbReference type="GO" id="GO:0005634">
    <property type="term" value="C:nucleus"/>
    <property type="evidence" value="ECO:0007669"/>
    <property type="project" value="TreeGrafter"/>
</dbReference>
<dbReference type="GeneID" id="70252717"/>
<dbReference type="InterPro" id="IPR000330">
    <property type="entry name" value="SNF2_N"/>
</dbReference>
<gene>
    <name evidence="6" type="ORF">BGW36DRAFT_57160</name>
</gene>
<dbReference type="Pfam" id="PF00176">
    <property type="entry name" value="SNF2-rel_dom"/>
    <property type="match status" value="1"/>
</dbReference>
<dbReference type="PANTHER" id="PTHR45626">
    <property type="entry name" value="TRANSCRIPTION TERMINATION FACTOR 2-RELATED"/>
    <property type="match status" value="1"/>
</dbReference>
<dbReference type="GO" id="GO:0016787">
    <property type="term" value="F:hydrolase activity"/>
    <property type="evidence" value="ECO:0007669"/>
    <property type="project" value="UniProtKB-KW"/>
</dbReference>
<dbReference type="Gene3D" id="3.40.50.300">
    <property type="entry name" value="P-loop containing nucleotide triphosphate hydrolases"/>
    <property type="match status" value="1"/>
</dbReference>
<dbReference type="InterPro" id="IPR038718">
    <property type="entry name" value="SNF2-like_sf"/>
</dbReference>
<organism evidence="6 7">
    <name type="scientific">Talaromyces proteolyticus</name>
    <dbReference type="NCBI Taxonomy" id="1131652"/>
    <lineage>
        <taxon>Eukaryota</taxon>
        <taxon>Fungi</taxon>
        <taxon>Dikarya</taxon>
        <taxon>Ascomycota</taxon>
        <taxon>Pezizomycotina</taxon>
        <taxon>Eurotiomycetes</taxon>
        <taxon>Eurotiomycetidae</taxon>
        <taxon>Eurotiales</taxon>
        <taxon>Trichocomaceae</taxon>
        <taxon>Talaromyces</taxon>
        <taxon>Talaromyces sect. Bacilispori</taxon>
    </lineage>
</organism>
<feature type="domain" description="Helicase C-terminal" evidence="5">
    <location>
        <begin position="767"/>
        <end position="921"/>
    </location>
</feature>
<name>A0AAD4PTA8_9EURO</name>
<dbReference type="InterPro" id="IPR014001">
    <property type="entry name" value="Helicase_ATP-bd"/>
</dbReference>
<dbReference type="InterPro" id="IPR049730">
    <property type="entry name" value="SNF2/RAD54-like_C"/>
</dbReference>
<dbReference type="Proteomes" id="UP001201262">
    <property type="component" value="Unassembled WGS sequence"/>
</dbReference>
<sequence length="933" mass="105676">MDYRRAKRGICDTDDVSEKSPVSKRLEHPKTACSAQFSTFEHTPRTNSSWTFSPYWLSGTDDNEINTPLTSEAYSDLNGDAKRYPDAMALLFEEEMQCDTAESEEICFGMLCEVKVRLKDDPRIFVGTDRFVHNPADNDKSHQLQMIHRDNHIAVQYTPEVDMAVVNSNVTKAIRALNHLNGLRYEVLASAVELSGAISSWVSKGKTTDFYVEIIIYGPRGYYDEIGTILSKFRLFLQLPRYRSDDIPYENPHVWKLDCLPSPVLPLLSTDPMPDHAANPITEANAILNALDQSDFLDLAVIDERIIKELLSHQRTGVDFIAQREGWRPSCFFSLWEPRKKGLMKFYEHKITGTRNSCEPRETIGGILADEMGLGKTLTVLSAIVGSMELAASSNSVDLQSGIPFKPHGFKVKATLVIVPSVLLIDEWMREIREHVATDFLRVLRYHGSSRGGDDVDFSNYDIVISTYATIATEFGRGASQIHSVQWFRVVLDEAHYIRHQNTRQYRAMSALSASFRWCLTGTPIQNSLEDLGALVRFLRVPLLDANDTLRQQVLRPAEAGKAIGFTNLQSLLKSICLRRTKELLNLDEPEVTRCELALSSQEKTQYDRIINDSRQEIDIAVSDGRSGEAYRGIFKVILKLRLLCTYGTFYTLWQKAEGDDSNNPEEEFFLLQQSDQAMCRLCSCDIASINDPSDPNSGTFTSCFHLLCNDCHVQYKEEMPKKKKGRMQLCTICQEMGQKACSVKRQPKKHREQLSLDYINQGHSTKLSKLVDNISQHNMSDKAIVFSAWKGTLRIIAGLLAARFIPVLQIDGSLSIKERQKVLTRFQQDAQRNVLLMTLGTGAVGLNLTVANRIHLVEPQWNPSVENQAIGRVLRLGQQRKVYVIRYIVENSIENYVQSKQSKKIKLAEVGWSGESQDLQNVLKLRSVLDYQ</sequence>
<evidence type="ECO:0000256" key="2">
    <source>
        <dbReference type="ARBA" id="ARBA00022801"/>
    </source>
</evidence>
<keyword evidence="3" id="KW-0067">ATP-binding</keyword>
<evidence type="ECO:0000259" key="5">
    <source>
        <dbReference type="PROSITE" id="PS51194"/>
    </source>
</evidence>
<dbReference type="CDD" id="cd18793">
    <property type="entry name" value="SF2_C_SNF"/>
    <property type="match status" value="1"/>
</dbReference>
<dbReference type="AlphaFoldDB" id="A0AAD4PTA8"/>
<protein>
    <submittedName>
        <fullName evidence="6">SNF2 family N-terminal domain-containing protein</fullName>
    </submittedName>
</protein>
<dbReference type="Gene3D" id="3.40.50.10810">
    <property type="entry name" value="Tandem AAA-ATPase domain"/>
    <property type="match status" value="1"/>
</dbReference>
<keyword evidence="7" id="KW-1185">Reference proteome</keyword>
<evidence type="ECO:0000259" key="4">
    <source>
        <dbReference type="PROSITE" id="PS51192"/>
    </source>
</evidence>
<dbReference type="PANTHER" id="PTHR45626:SF52">
    <property type="entry name" value="SINGLE-STRANDED DNA-DEPENDENT ATPASE (EUROFUNG)"/>
    <property type="match status" value="1"/>
</dbReference>
<dbReference type="InterPro" id="IPR001650">
    <property type="entry name" value="Helicase_C-like"/>
</dbReference>
<keyword evidence="1" id="KW-0547">Nucleotide-binding</keyword>
<dbReference type="InterPro" id="IPR027417">
    <property type="entry name" value="P-loop_NTPase"/>
</dbReference>
<dbReference type="RefSeq" id="XP_046066742.1">
    <property type="nucleotide sequence ID" value="XM_046222430.1"/>
</dbReference>
<evidence type="ECO:0000256" key="3">
    <source>
        <dbReference type="ARBA" id="ARBA00022840"/>
    </source>
</evidence>
<dbReference type="GO" id="GO:0005524">
    <property type="term" value="F:ATP binding"/>
    <property type="evidence" value="ECO:0007669"/>
    <property type="project" value="UniProtKB-KW"/>
</dbReference>
<feature type="domain" description="Helicase ATP-binding" evidence="4">
    <location>
        <begin position="357"/>
        <end position="542"/>
    </location>
</feature>